<evidence type="ECO:0008006" key="3">
    <source>
        <dbReference type="Google" id="ProtNLM"/>
    </source>
</evidence>
<dbReference type="InterPro" id="IPR011057">
    <property type="entry name" value="Mss4-like_sf"/>
</dbReference>
<evidence type="ECO:0000313" key="2">
    <source>
        <dbReference type="Proteomes" id="UP001161757"/>
    </source>
</evidence>
<dbReference type="Gene3D" id="3.90.1590.10">
    <property type="entry name" value="glutathione-dependent formaldehyde- activating enzyme (gfa)"/>
    <property type="match status" value="1"/>
</dbReference>
<proteinExistence type="predicted"/>
<reference evidence="1" key="1">
    <citation type="submission" date="2023-01" db="EMBL/GenBank/DDBJ databases">
        <title>Exophiala dermititidis isolated from Cystic Fibrosis Patient.</title>
        <authorList>
            <person name="Kurbessoian T."/>
            <person name="Crocker A."/>
            <person name="Murante D."/>
            <person name="Hogan D.A."/>
            <person name="Stajich J.E."/>
        </authorList>
    </citation>
    <scope>NUCLEOTIDE SEQUENCE</scope>
    <source>
        <strain evidence="1">Ex8</strain>
    </source>
</reference>
<evidence type="ECO:0000313" key="1">
    <source>
        <dbReference type="EMBL" id="KAJ8995175.1"/>
    </source>
</evidence>
<protein>
    <recommendedName>
        <fullName evidence="3">CENP-V/GFA domain-containing protein</fullName>
    </recommendedName>
</protein>
<accession>A0AAN6IXP0</accession>
<comment type="caution">
    <text evidence="1">The sequence shown here is derived from an EMBL/GenBank/DDBJ whole genome shotgun (WGS) entry which is preliminary data.</text>
</comment>
<gene>
    <name evidence="1" type="ORF">HRR80_001864</name>
</gene>
<dbReference type="SUPFAM" id="SSF51316">
    <property type="entry name" value="Mss4-like"/>
    <property type="match status" value="1"/>
</dbReference>
<name>A0AAN6IXP0_EXODE</name>
<organism evidence="1 2">
    <name type="scientific">Exophiala dermatitidis</name>
    <name type="common">Black yeast-like fungus</name>
    <name type="synonym">Wangiella dermatitidis</name>
    <dbReference type="NCBI Taxonomy" id="5970"/>
    <lineage>
        <taxon>Eukaryota</taxon>
        <taxon>Fungi</taxon>
        <taxon>Dikarya</taxon>
        <taxon>Ascomycota</taxon>
        <taxon>Pezizomycotina</taxon>
        <taxon>Eurotiomycetes</taxon>
        <taxon>Chaetothyriomycetidae</taxon>
        <taxon>Chaetothyriales</taxon>
        <taxon>Herpotrichiellaceae</taxon>
        <taxon>Exophiala</taxon>
    </lineage>
</organism>
<dbReference type="Proteomes" id="UP001161757">
    <property type="component" value="Unassembled WGS sequence"/>
</dbReference>
<sequence>MQPWTYIPPGQILTAQEEPVIFGPKAKDAVQIAGLKHYQSSEFVLRSFCTTCGATIFYQSFERPYIIDVSVGVVRSAIGNALAGEWLQWDRSMVSKRNEAVDNELVDAWLKA</sequence>
<dbReference type="EMBL" id="JAJGCB010000002">
    <property type="protein sequence ID" value="KAJ8995175.1"/>
    <property type="molecule type" value="Genomic_DNA"/>
</dbReference>
<dbReference type="AlphaFoldDB" id="A0AAN6IXP0"/>